<sequence>MAEKLREEEKPVERSAPENLTLKGTLFSTLFFVGGSIVLWTGVLLVLFLLRF</sequence>
<keyword evidence="3" id="KW-1185">Reference proteome</keyword>
<accession>A0A1G9EAZ1</accession>
<gene>
    <name evidence="2" type="ORF">SAMN05216216_10823</name>
</gene>
<keyword evidence="1" id="KW-0812">Transmembrane</keyword>
<evidence type="ECO:0000256" key="1">
    <source>
        <dbReference type="SAM" id="Phobius"/>
    </source>
</evidence>
<dbReference type="AlphaFoldDB" id="A0A1G9EAZ1"/>
<protein>
    <submittedName>
        <fullName evidence="2">Uncharacterized protein</fullName>
    </submittedName>
</protein>
<feature type="transmembrane region" description="Helical" evidence="1">
    <location>
        <begin position="26"/>
        <end position="50"/>
    </location>
</feature>
<evidence type="ECO:0000313" key="3">
    <source>
        <dbReference type="Proteomes" id="UP000199008"/>
    </source>
</evidence>
<reference evidence="3" key="1">
    <citation type="submission" date="2016-10" db="EMBL/GenBank/DDBJ databases">
        <authorList>
            <person name="Varghese N."/>
            <person name="Submissions S."/>
        </authorList>
    </citation>
    <scope>NUCLEOTIDE SEQUENCE [LARGE SCALE GENOMIC DNA]</scope>
    <source>
        <strain evidence="3">CGMCC 1.8895</strain>
    </source>
</reference>
<evidence type="ECO:0000313" key="2">
    <source>
        <dbReference type="EMBL" id="SDK73320.1"/>
    </source>
</evidence>
<name>A0A1G9EAZ1_9BACL</name>
<organism evidence="2 3">
    <name type="scientific">Lacicoccus qingdaonensis</name>
    <dbReference type="NCBI Taxonomy" id="576118"/>
    <lineage>
        <taxon>Bacteria</taxon>
        <taxon>Bacillati</taxon>
        <taxon>Bacillota</taxon>
        <taxon>Bacilli</taxon>
        <taxon>Bacillales</taxon>
        <taxon>Salinicoccaceae</taxon>
        <taxon>Lacicoccus</taxon>
    </lineage>
</organism>
<proteinExistence type="predicted"/>
<keyword evidence="1" id="KW-1133">Transmembrane helix</keyword>
<dbReference type="STRING" id="576118.SAMN05216216_10823"/>
<dbReference type="EMBL" id="FNFY01000008">
    <property type="protein sequence ID" value="SDK73320.1"/>
    <property type="molecule type" value="Genomic_DNA"/>
</dbReference>
<dbReference type="RefSeq" id="WP_156302683.1">
    <property type="nucleotide sequence ID" value="NZ_FNFY01000008.1"/>
</dbReference>
<dbReference type="Proteomes" id="UP000199008">
    <property type="component" value="Unassembled WGS sequence"/>
</dbReference>
<keyword evidence="1" id="KW-0472">Membrane</keyword>